<reference evidence="2" key="2">
    <citation type="submission" date="2013-05" db="EMBL/GenBank/DDBJ databases">
        <authorList>
            <person name="Carter J.-M."/>
            <person name="Baker S.C."/>
            <person name="Pink R."/>
            <person name="Carter D.R.F."/>
            <person name="Collins A."/>
            <person name="Tomlin J."/>
            <person name="Gibbs M."/>
            <person name="Breuker C.J."/>
        </authorList>
    </citation>
    <scope>NUCLEOTIDE SEQUENCE</scope>
    <source>
        <tissue evidence="2">Ovary</tissue>
    </source>
</reference>
<dbReference type="EMBL" id="GAIX01014991">
    <property type="protein sequence ID" value="JAA77569.1"/>
    <property type="molecule type" value="Transcribed_RNA"/>
</dbReference>
<feature type="compositionally biased region" description="Low complexity" evidence="1">
    <location>
        <begin position="61"/>
        <end position="71"/>
    </location>
</feature>
<feature type="non-terminal residue" evidence="2">
    <location>
        <position position="71"/>
    </location>
</feature>
<protein>
    <submittedName>
        <fullName evidence="2">Uncharacterized protein</fullName>
    </submittedName>
</protein>
<evidence type="ECO:0000313" key="2">
    <source>
        <dbReference type="EMBL" id="JAA77569.1"/>
    </source>
</evidence>
<sequence length="71" mass="6724">SVSPSAELSAACSSPVTDGKICGRGASRRASCSPSQLRLAIVDTSKTAGSDTPTALAPQTGGADSASGGSG</sequence>
<proteinExistence type="predicted"/>
<dbReference type="AlphaFoldDB" id="S4NKK0"/>
<evidence type="ECO:0000256" key="1">
    <source>
        <dbReference type="SAM" id="MobiDB-lite"/>
    </source>
</evidence>
<accession>S4NKK0</accession>
<reference evidence="2" key="1">
    <citation type="journal article" date="2013" name="BMC Genomics">
        <title>Unscrambling butterfly oogenesis.</title>
        <authorList>
            <person name="Carter J.M."/>
            <person name="Baker S.C."/>
            <person name="Pink R."/>
            <person name="Carter D.R."/>
            <person name="Collins A."/>
            <person name="Tomlin J."/>
            <person name="Gibbs M."/>
            <person name="Breuker C.J."/>
        </authorList>
    </citation>
    <scope>NUCLEOTIDE SEQUENCE</scope>
    <source>
        <tissue evidence="2">Ovary</tissue>
    </source>
</reference>
<feature type="compositionally biased region" description="Polar residues" evidence="1">
    <location>
        <begin position="44"/>
        <end position="53"/>
    </location>
</feature>
<feature type="region of interest" description="Disordered" evidence="1">
    <location>
        <begin position="43"/>
        <end position="71"/>
    </location>
</feature>
<feature type="non-terminal residue" evidence="2">
    <location>
        <position position="1"/>
    </location>
</feature>
<organism evidence="2">
    <name type="scientific">Pararge aegeria</name>
    <name type="common">speckled wood butterfly</name>
    <dbReference type="NCBI Taxonomy" id="116150"/>
    <lineage>
        <taxon>Eukaryota</taxon>
        <taxon>Metazoa</taxon>
        <taxon>Ecdysozoa</taxon>
        <taxon>Arthropoda</taxon>
        <taxon>Hexapoda</taxon>
        <taxon>Insecta</taxon>
        <taxon>Pterygota</taxon>
        <taxon>Neoptera</taxon>
        <taxon>Endopterygota</taxon>
        <taxon>Lepidoptera</taxon>
        <taxon>Glossata</taxon>
        <taxon>Ditrysia</taxon>
        <taxon>Papilionoidea</taxon>
        <taxon>Nymphalidae</taxon>
        <taxon>Satyrinae</taxon>
        <taxon>Satyrini</taxon>
        <taxon>Parargina</taxon>
        <taxon>Pararge</taxon>
    </lineage>
</organism>
<name>S4NKK0_9NEOP</name>